<sequence length="211" mass="23746">MGREFVELFDNWAESYDHSVSGKDLEYEEVFSNYDEILQAVTDRVKGNIVEFGVGTGNLTIKLLENGHRVVGFEPSTTMREKAEEKLSNATIVNGDFLEFQTDMSIDAFVSTYAFHHLTDAEKAEAVSKYSSLLAKNGKVVFADTVFESEATKADVIQSSKKKGFLNLAQDLETEYYTTIPVLRSIFEANGFSVQFEQLNPFVWMIDATKL</sequence>
<keyword evidence="1 4" id="KW-0489">Methyltransferase</keyword>
<dbReference type="RefSeq" id="WP_129080387.1">
    <property type="nucleotide sequence ID" value="NZ_QOUX01000047.1"/>
</dbReference>
<comment type="caution">
    <text evidence="6">The sequence shown here is derived from an EMBL/GenBank/DDBJ whole genome shotgun (WGS) entry which is preliminary data.</text>
</comment>
<dbReference type="SUPFAM" id="SSF53335">
    <property type="entry name" value="S-adenosyl-L-methionine-dependent methyltransferases"/>
    <property type="match status" value="1"/>
</dbReference>
<evidence type="ECO:0000256" key="4">
    <source>
        <dbReference type="HAMAP-Rule" id="MF_02100"/>
    </source>
</evidence>
<gene>
    <name evidence="6" type="ORF">DS745_22100</name>
</gene>
<dbReference type="GO" id="GO:0008757">
    <property type="term" value="F:S-adenosylmethionine-dependent methyltransferase activity"/>
    <property type="evidence" value="ECO:0007669"/>
    <property type="project" value="UniProtKB-UniRule"/>
</dbReference>
<dbReference type="Gene3D" id="3.40.50.150">
    <property type="entry name" value="Vaccinia Virus protein VP39"/>
    <property type="match status" value="1"/>
</dbReference>
<accession>A0A4Q0VNI3</accession>
<dbReference type="InterPro" id="IPR029063">
    <property type="entry name" value="SAM-dependent_MTases_sf"/>
</dbReference>
<dbReference type="InterPro" id="IPR041698">
    <property type="entry name" value="Methyltransf_25"/>
</dbReference>
<feature type="binding site" evidence="4">
    <location>
        <position position="53"/>
    </location>
    <ligand>
        <name>S-adenosyl-L-methionine</name>
        <dbReference type="ChEBI" id="CHEBI:59789"/>
    </ligand>
</feature>
<organism evidence="6 7">
    <name type="scientific">Anaerobacillus alkaliphilus</name>
    <dbReference type="NCBI Taxonomy" id="1548597"/>
    <lineage>
        <taxon>Bacteria</taxon>
        <taxon>Bacillati</taxon>
        <taxon>Bacillota</taxon>
        <taxon>Bacilli</taxon>
        <taxon>Bacillales</taxon>
        <taxon>Bacillaceae</taxon>
        <taxon>Anaerobacillus</taxon>
    </lineage>
</organism>
<proteinExistence type="inferred from homology"/>
<dbReference type="InterPro" id="IPR023553">
    <property type="entry name" value="Uncharacterised_MeTfrase_YrrT"/>
</dbReference>
<evidence type="ECO:0000259" key="5">
    <source>
        <dbReference type="Pfam" id="PF13649"/>
    </source>
</evidence>
<evidence type="ECO:0000313" key="6">
    <source>
        <dbReference type="EMBL" id="RXI96410.1"/>
    </source>
</evidence>
<name>A0A4Q0VNI3_9BACI</name>
<evidence type="ECO:0000313" key="7">
    <source>
        <dbReference type="Proteomes" id="UP000290649"/>
    </source>
</evidence>
<dbReference type="HAMAP" id="MF_02100">
    <property type="entry name" value="Methyltr_YrrT"/>
    <property type="match status" value="1"/>
</dbReference>
<dbReference type="EC" id="2.1.1.-" evidence="4"/>
<feature type="binding site" evidence="4">
    <location>
        <position position="74"/>
    </location>
    <ligand>
        <name>S-adenosyl-L-methionine</name>
        <dbReference type="ChEBI" id="CHEBI:59789"/>
    </ligand>
</feature>
<dbReference type="Proteomes" id="UP000290649">
    <property type="component" value="Unassembled WGS sequence"/>
</dbReference>
<dbReference type="AlphaFoldDB" id="A0A4Q0VNI3"/>
<evidence type="ECO:0000256" key="1">
    <source>
        <dbReference type="ARBA" id="ARBA00022603"/>
    </source>
</evidence>
<dbReference type="OrthoDB" id="465705at2"/>
<feature type="domain" description="Methyltransferase" evidence="5">
    <location>
        <begin position="49"/>
        <end position="138"/>
    </location>
</feature>
<comment type="similarity">
    <text evidence="4">Belongs to the methyltransferase superfamily. YrrT family.</text>
</comment>
<dbReference type="PANTHER" id="PTHR43861">
    <property type="entry name" value="TRANS-ACONITATE 2-METHYLTRANSFERASE-RELATED"/>
    <property type="match status" value="1"/>
</dbReference>
<protein>
    <recommendedName>
        <fullName evidence="4">Uncharacterized methyltransferase DS745_22100</fullName>
        <ecNumber evidence="4">2.1.1.-</ecNumber>
    </recommendedName>
</protein>
<comment type="function">
    <text evidence="4">Could be a S-adenosyl-L-methionine-dependent methyltransferase.</text>
</comment>
<dbReference type="CDD" id="cd02440">
    <property type="entry name" value="AdoMet_MTases"/>
    <property type="match status" value="1"/>
</dbReference>
<dbReference type="Pfam" id="PF13649">
    <property type="entry name" value="Methyltransf_25"/>
    <property type="match status" value="1"/>
</dbReference>
<feature type="binding site" evidence="4">
    <location>
        <position position="96"/>
    </location>
    <ligand>
        <name>S-adenosyl-L-methionine</name>
        <dbReference type="ChEBI" id="CHEBI:59789"/>
    </ligand>
</feature>
<keyword evidence="2 4" id="KW-0808">Transferase</keyword>
<evidence type="ECO:0000256" key="2">
    <source>
        <dbReference type="ARBA" id="ARBA00022679"/>
    </source>
</evidence>
<reference evidence="6 7" key="1">
    <citation type="journal article" date="2019" name="Int. J. Syst. Evol. Microbiol.">
        <title>Anaerobacillus alkaliphilus sp. nov., a novel alkaliphilic and moderately halophilic bacterium.</title>
        <authorList>
            <person name="Borsodi A.K."/>
            <person name="Aszalos J.M."/>
            <person name="Bihari P."/>
            <person name="Nagy I."/>
            <person name="Schumann P."/>
            <person name="Sproer C."/>
            <person name="Kovacs A.L."/>
            <person name="Boka K."/>
            <person name="Dobosy P."/>
            <person name="Ovari M."/>
            <person name="Szili-Kovacs T."/>
            <person name="Toth E."/>
        </authorList>
    </citation>
    <scope>NUCLEOTIDE SEQUENCE [LARGE SCALE GENOMIC DNA]</scope>
    <source>
        <strain evidence="6 7">B16-10</strain>
    </source>
</reference>
<evidence type="ECO:0000256" key="3">
    <source>
        <dbReference type="ARBA" id="ARBA00022691"/>
    </source>
</evidence>
<dbReference type="GO" id="GO:0032259">
    <property type="term" value="P:methylation"/>
    <property type="evidence" value="ECO:0007669"/>
    <property type="project" value="UniProtKB-KW"/>
</dbReference>
<keyword evidence="3 4" id="KW-0949">S-adenosyl-L-methionine</keyword>
<dbReference type="EMBL" id="QOUX01000047">
    <property type="protein sequence ID" value="RXI96410.1"/>
    <property type="molecule type" value="Genomic_DNA"/>
</dbReference>
<keyword evidence="7" id="KW-1185">Reference proteome</keyword>